<feature type="chain" id="PRO_5046475592" evidence="1">
    <location>
        <begin position="22"/>
        <end position="100"/>
    </location>
</feature>
<dbReference type="Proteomes" id="UP001554567">
    <property type="component" value="Unassembled WGS sequence"/>
</dbReference>
<proteinExistence type="predicted"/>
<dbReference type="RefSeq" id="WP_367166664.1">
    <property type="nucleotide sequence ID" value="NZ_JBFKZN010000002.1"/>
</dbReference>
<evidence type="ECO:0000313" key="2">
    <source>
        <dbReference type="EMBL" id="MEW5288213.1"/>
    </source>
</evidence>
<dbReference type="EMBL" id="JBFKZN010000002">
    <property type="protein sequence ID" value="MEW5288213.1"/>
    <property type="molecule type" value="Genomic_DNA"/>
</dbReference>
<keyword evidence="3" id="KW-1185">Reference proteome</keyword>
<keyword evidence="1" id="KW-0732">Signal</keyword>
<evidence type="ECO:0000313" key="3">
    <source>
        <dbReference type="Proteomes" id="UP001554567"/>
    </source>
</evidence>
<feature type="signal peptide" evidence="1">
    <location>
        <begin position="1"/>
        <end position="21"/>
    </location>
</feature>
<comment type="caution">
    <text evidence="2">The sequence shown here is derived from an EMBL/GenBank/DDBJ whole genome shotgun (WGS) entry which is preliminary data.</text>
</comment>
<gene>
    <name evidence="2" type="ORF">ABW286_03250</name>
</gene>
<protein>
    <submittedName>
        <fullName evidence="2">DUF2502 domain-containing protein</fullName>
    </submittedName>
</protein>
<dbReference type="InterPro" id="IPR019638">
    <property type="entry name" value="DUF2502"/>
</dbReference>
<name>A0ABV3MXF4_9GAMM</name>
<dbReference type="Pfam" id="PF10697">
    <property type="entry name" value="DUF2502"/>
    <property type="match status" value="1"/>
</dbReference>
<sequence length="100" mass="12470">MKRLILLATLLAGLSPLALHTAQADSARIMLAPGVELHIGDRDPYGRYWDGGGWRDPRDWHDNYRYDEGRWWRYQEWRRREEWRQQEEWRRHEEMRRRHE</sequence>
<evidence type="ECO:0000256" key="1">
    <source>
        <dbReference type="SAM" id="SignalP"/>
    </source>
</evidence>
<accession>A0ABV3MXF4</accession>
<organism evidence="2 3">
    <name type="scientific">Erwinia papayae</name>
    <dbReference type="NCBI Taxonomy" id="206499"/>
    <lineage>
        <taxon>Bacteria</taxon>
        <taxon>Pseudomonadati</taxon>
        <taxon>Pseudomonadota</taxon>
        <taxon>Gammaproteobacteria</taxon>
        <taxon>Enterobacterales</taxon>
        <taxon>Erwiniaceae</taxon>
        <taxon>Erwinia</taxon>
    </lineage>
</organism>
<reference evidence="2 3" key="1">
    <citation type="submission" date="2024-07" db="EMBL/GenBank/DDBJ databases">
        <authorList>
            <person name="Dulla G.F.J."/>
            <person name="Delorm J.G."/>
        </authorList>
    </citation>
    <scope>NUCLEOTIDE SEQUENCE [LARGE SCALE GENOMIC DNA]</scope>
    <source>
        <strain evidence="2 3">JGD 233</strain>
    </source>
</reference>